<gene>
    <name evidence="6" type="ordered locus">Amir_3495</name>
</gene>
<sequence>MIPRTSGARPRPTGLRPAAALGVLTAVAAAATLAAVPSPARAATGCRVDYRVSSQWAGGFTANVDVTNLGDPVTSWRLTWAFGAGQAVTQAWGGVAAQTGAQVRVDNAAWNGSLATGASTSFGFTGTWTGANPPPAQFALGGVTCTGSTTPTTTTTTTTAPPSDVLAKAHTVGRVRQAAGAARYTWPGIAFEGRFRGTGVGVTLNDAVNDYDVQVDGATVATLVTPGRTTHRVQGLTNGVHTVRVVKRTEVPWSAGEFGGFTADPGGELLDKPAPRTRQIEFIGDSLTAGYGNTSTSRDCSATGVDRKSNADLTFGALTARALGADHQINAQSGRGMVRNYNGGDPGTDFRTSYARGLQNEAADVWQNPPTWRPQLVVVGLGTNDFSTPVNPGEPWTADTLVTAYKAAYQGFLDKLRATYGPNAVIVVNASNLFAQTAQQVVTDRNAQGDTRVRFWNHDDPRLDRLGCDWHYSTADHRLLSTLLTDYIATLPLTW</sequence>
<dbReference type="PROSITE" id="PS51173">
    <property type="entry name" value="CBM2"/>
    <property type="match status" value="1"/>
</dbReference>
<dbReference type="GO" id="GO:0000272">
    <property type="term" value="P:polysaccharide catabolic process"/>
    <property type="evidence" value="ECO:0007669"/>
    <property type="project" value="UniProtKB-KW"/>
</dbReference>
<dbReference type="CAZy" id="CBM2">
    <property type="family name" value="Carbohydrate-Binding Module Family 2"/>
</dbReference>
<reference evidence="6 7" key="1">
    <citation type="journal article" date="2009" name="Stand. Genomic Sci.">
        <title>Complete genome sequence of Actinosynnema mirum type strain (101).</title>
        <authorList>
            <person name="Land M."/>
            <person name="Lapidus A."/>
            <person name="Mayilraj S."/>
            <person name="Chen F."/>
            <person name="Copeland A."/>
            <person name="Del Rio T.G."/>
            <person name="Nolan M."/>
            <person name="Lucas S."/>
            <person name="Tice H."/>
            <person name="Cheng J.F."/>
            <person name="Chertkov O."/>
            <person name="Bruce D."/>
            <person name="Goodwin L."/>
            <person name="Pitluck S."/>
            <person name="Rohde M."/>
            <person name="Goker M."/>
            <person name="Pati A."/>
            <person name="Ivanova N."/>
            <person name="Mavromatis K."/>
            <person name="Chen A."/>
            <person name="Palaniappan K."/>
            <person name="Hauser L."/>
            <person name="Chang Y.J."/>
            <person name="Jeffries C.C."/>
            <person name="Brettin T."/>
            <person name="Detter J.C."/>
            <person name="Han C."/>
            <person name="Chain P."/>
            <person name="Tindall B.J."/>
            <person name="Bristow J."/>
            <person name="Eisen J.A."/>
            <person name="Markowitz V."/>
            <person name="Hugenholtz P."/>
            <person name="Kyrpides N.C."/>
            <person name="Klenk H.P."/>
        </authorList>
    </citation>
    <scope>NUCLEOTIDE SEQUENCE [LARGE SCALE GENOMIC DNA]</scope>
    <source>
        <strain evidence="7">ATCC 29888 / DSM 43827 / JCM 3225 / NBRC 14064 / NCIMB 13271 / NRRL B-12336 / IMRU 3971 / 101</strain>
    </source>
</reference>
<dbReference type="Pfam" id="PF00553">
    <property type="entry name" value="CBM_2"/>
    <property type="match status" value="1"/>
</dbReference>
<accession>C6WAS0</accession>
<dbReference type="SUPFAM" id="SSF49384">
    <property type="entry name" value="Carbohydrate-binding domain"/>
    <property type="match status" value="1"/>
</dbReference>
<dbReference type="Proteomes" id="UP000002213">
    <property type="component" value="Chromosome"/>
</dbReference>
<dbReference type="STRING" id="446462.Amir_3495"/>
<dbReference type="InterPro" id="IPR013830">
    <property type="entry name" value="SGNH_hydro"/>
</dbReference>
<evidence type="ECO:0000256" key="1">
    <source>
        <dbReference type="ARBA" id="ARBA00022801"/>
    </source>
</evidence>
<dbReference type="RefSeq" id="WP_015802277.1">
    <property type="nucleotide sequence ID" value="NC_013093.1"/>
</dbReference>
<dbReference type="SUPFAM" id="SSF52266">
    <property type="entry name" value="SGNH hydrolase"/>
    <property type="match status" value="1"/>
</dbReference>
<organism evidence="6 7">
    <name type="scientific">Actinosynnema mirum (strain ATCC 29888 / DSM 43827 / JCM 3225 / NBRC 14064 / NCIMB 13271 / NRRL B-12336 / IMRU 3971 / 101)</name>
    <dbReference type="NCBI Taxonomy" id="446462"/>
    <lineage>
        <taxon>Bacteria</taxon>
        <taxon>Bacillati</taxon>
        <taxon>Actinomycetota</taxon>
        <taxon>Actinomycetes</taxon>
        <taxon>Pseudonocardiales</taxon>
        <taxon>Pseudonocardiaceae</taxon>
        <taxon>Actinosynnema</taxon>
    </lineage>
</organism>
<dbReference type="SMART" id="SM00637">
    <property type="entry name" value="CBD_II"/>
    <property type="match status" value="1"/>
</dbReference>
<dbReference type="CDD" id="cd01831">
    <property type="entry name" value="Endoglucanase_E_like"/>
    <property type="match status" value="1"/>
</dbReference>
<evidence type="ECO:0000313" key="7">
    <source>
        <dbReference type="Proteomes" id="UP000002213"/>
    </source>
</evidence>
<dbReference type="InterPro" id="IPR036514">
    <property type="entry name" value="SGNH_hydro_sf"/>
</dbReference>
<dbReference type="InterPro" id="IPR040794">
    <property type="entry name" value="CE2_N"/>
</dbReference>
<keyword evidence="2" id="KW-0326">Glycosidase</keyword>
<evidence type="ECO:0000256" key="4">
    <source>
        <dbReference type="SAM" id="SignalP"/>
    </source>
</evidence>
<dbReference type="PANTHER" id="PTHR37834">
    <property type="entry name" value="GDSL-LIKE LIPASE/ACYLHYDROLASE DOMAIN PROTEIN (AFU_ORTHOLOGUE AFUA_2G00620)"/>
    <property type="match status" value="1"/>
</dbReference>
<dbReference type="Pfam" id="PF17996">
    <property type="entry name" value="CE2_N"/>
    <property type="match status" value="1"/>
</dbReference>
<dbReference type="Pfam" id="PF13472">
    <property type="entry name" value="Lipase_GDSL_2"/>
    <property type="match status" value="1"/>
</dbReference>
<evidence type="ECO:0000256" key="2">
    <source>
        <dbReference type="ARBA" id="ARBA00023295"/>
    </source>
</evidence>
<dbReference type="InterPro" id="IPR001919">
    <property type="entry name" value="CBD2"/>
</dbReference>
<dbReference type="InterPro" id="IPR052762">
    <property type="entry name" value="PCW_deacetylase/CE"/>
</dbReference>
<evidence type="ECO:0000259" key="5">
    <source>
        <dbReference type="PROSITE" id="PS51173"/>
    </source>
</evidence>
<evidence type="ECO:0000313" key="6">
    <source>
        <dbReference type="EMBL" id="ACU37389.1"/>
    </source>
</evidence>
<dbReference type="Gene3D" id="3.40.50.1110">
    <property type="entry name" value="SGNH hydrolase"/>
    <property type="match status" value="1"/>
</dbReference>
<keyword evidence="4" id="KW-0732">Signal</keyword>
<feature type="signal peptide" evidence="4">
    <location>
        <begin position="1"/>
        <end position="42"/>
    </location>
</feature>
<dbReference type="InterPro" id="IPR037461">
    <property type="entry name" value="CtCE2-like_dom"/>
</dbReference>
<keyword evidence="1" id="KW-0378">Hydrolase</keyword>
<dbReference type="InterPro" id="IPR018366">
    <property type="entry name" value="CBM2_CS"/>
</dbReference>
<dbReference type="KEGG" id="ami:Amir_3495"/>
<name>C6WAS0_ACTMD</name>
<dbReference type="eggNOG" id="COG2755">
    <property type="taxonomic scope" value="Bacteria"/>
</dbReference>
<dbReference type="InterPro" id="IPR012291">
    <property type="entry name" value="CBM2_carb-bd_dom_sf"/>
</dbReference>
<keyword evidence="7" id="KW-1185">Reference proteome</keyword>
<dbReference type="InterPro" id="IPR008965">
    <property type="entry name" value="CBM2/CBM3_carb-bd_dom_sf"/>
</dbReference>
<feature type="chain" id="PRO_5002972459" evidence="4">
    <location>
        <begin position="43"/>
        <end position="495"/>
    </location>
</feature>
<proteinExistence type="predicted"/>
<dbReference type="GO" id="GO:0004553">
    <property type="term" value="F:hydrolase activity, hydrolyzing O-glycosyl compounds"/>
    <property type="evidence" value="ECO:0007669"/>
    <property type="project" value="InterPro"/>
</dbReference>
<dbReference type="HOGENOM" id="CLU_042506_1_0_11"/>
<dbReference type="GO" id="GO:0052689">
    <property type="term" value="F:carboxylic ester hydrolase activity"/>
    <property type="evidence" value="ECO:0007669"/>
    <property type="project" value="InterPro"/>
</dbReference>
<dbReference type="AlphaFoldDB" id="C6WAS0"/>
<dbReference type="GO" id="GO:0030247">
    <property type="term" value="F:polysaccharide binding"/>
    <property type="evidence" value="ECO:0007669"/>
    <property type="project" value="UniProtKB-UniRule"/>
</dbReference>
<dbReference type="OrthoDB" id="9801375at2"/>
<dbReference type="Gene3D" id="2.60.120.260">
    <property type="entry name" value="Galactose-binding domain-like"/>
    <property type="match status" value="1"/>
</dbReference>
<dbReference type="EMBL" id="CP001630">
    <property type="protein sequence ID" value="ACU37389.1"/>
    <property type="molecule type" value="Genomic_DNA"/>
</dbReference>
<protein>
    <submittedName>
        <fullName evidence="6">Cellulose-binding family II</fullName>
    </submittedName>
</protein>
<evidence type="ECO:0000256" key="3">
    <source>
        <dbReference type="ARBA" id="ARBA00023326"/>
    </source>
</evidence>
<dbReference type="PANTHER" id="PTHR37834:SF2">
    <property type="entry name" value="ESTERASE, SGNH HYDROLASE-TYPE"/>
    <property type="match status" value="1"/>
</dbReference>
<keyword evidence="3" id="KW-0119">Carbohydrate metabolism</keyword>
<feature type="domain" description="CBM2" evidence="5">
    <location>
        <begin position="39"/>
        <end position="148"/>
    </location>
</feature>
<keyword evidence="3" id="KW-0624">Polysaccharide degradation</keyword>
<dbReference type="Gene3D" id="2.60.40.290">
    <property type="match status" value="1"/>
</dbReference>
<dbReference type="PROSITE" id="PS00561">
    <property type="entry name" value="CBM2_A"/>
    <property type="match status" value="1"/>
</dbReference>